<comment type="cofactor">
    <cofactor evidence="1">
        <name>FAD</name>
        <dbReference type="ChEBI" id="CHEBI:57692"/>
    </cofactor>
</comment>
<dbReference type="Proteomes" id="UP001642483">
    <property type="component" value="Unassembled WGS sequence"/>
</dbReference>
<protein>
    <recommendedName>
        <fullName evidence="6">FAD dependent oxidoreductase domain-containing protein</fullName>
    </recommendedName>
</protein>
<comment type="caution">
    <text evidence="7">The sequence shown here is derived from an EMBL/GenBank/DDBJ whole genome shotgun (WGS) entry which is preliminary data.</text>
</comment>
<dbReference type="Gene3D" id="3.50.50.60">
    <property type="entry name" value="FAD/NAD(P)-binding domain"/>
    <property type="match status" value="1"/>
</dbReference>
<reference evidence="7 8" key="1">
    <citation type="submission" date="2024-02" db="EMBL/GenBank/DDBJ databases">
        <authorList>
            <person name="Daric V."/>
            <person name="Darras S."/>
        </authorList>
    </citation>
    <scope>NUCLEOTIDE SEQUENCE [LARGE SCALE GENOMIC DNA]</scope>
</reference>
<name>A0ABP0GV84_CLALP</name>
<evidence type="ECO:0000256" key="3">
    <source>
        <dbReference type="ARBA" id="ARBA00022630"/>
    </source>
</evidence>
<evidence type="ECO:0000313" key="8">
    <source>
        <dbReference type="Proteomes" id="UP001642483"/>
    </source>
</evidence>
<comment type="similarity">
    <text evidence="2">Belongs to the MSOX/MTOX family.</text>
</comment>
<dbReference type="PANTHER" id="PTHR10961">
    <property type="entry name" value="PEROXISOMAL SARCOSINE OXIDASE"/>
    <property type="match status" value="1"/>
</dbReference>
<evidence type="ECO:0000256" key="1">
    <source>
        <dbReference type="ARBA" id="ARBA00001974"/>
    </source>
</evidence>
<evidence type="ECO:0000313" key="7">
    <source>
        <dbReference type="EMBL" id="CAK8695646.1"/>
    </source>
</evidence>
<dbReference type="SUPFAM" id="SSF54373">
    <property type="entry name" value="FAD-linked reductases, C-terminal domain"/>
    <property type="match status" value="1"/>
</dbReference>
<keyword evidence="4" id="KW-0274">FAD</keyword>
<keyword evidence="3" id="KW-0285">Flavoprotein</keyword>
<dbReference type="Pfam" id="PF01266">
    <property type="entry name" value="DAO"/>
    <property type="match status" value="1"/>
</dbReference>
<dbReference type="SUPFAM" id="SSF51905">
    <property type="entry name" value="FAD/NAD(P)-binding domain"/>
    <property type="match status" value="1"/>
</dbReference>
<dbReference type="InterPro" id="IPR006076">
    <property type="entry name" value="FAD-dep_OxRdtase"/>
</dbReference>
<feature type="domain" description="FAD dependent oxidoreductase" evidence="6">
    <location>
        <begin position="3"/>
        <end position="359"/>
    </location>
</feature>
<evidence type="ECO:0000259" key="6">
    <source>
        <dbReference type="Pfam" id="PF01266"/>
    </source>
</evidence>
<keyword evidence="8" id="KW-1185">Reference proteome</keyword>
<keyword evidence="5" id="KW-0560">Oxidoreductase</keyword>
<evidence type="ECO:0000256" key="4">
    <source>
        <dbReference type="ARBA" id="ARBA00022827"/>
    </source>
</evidence>
<dbReference type="InterPro" id="IPR045170">
    <property type="entry name" value="MTOX"/>
</dbReference>
<sequence length="387" mass="43162">MYDVIVVGAGVEGLGTARYLAKSNANVLLFDQFTVPHSQGSSHGKSRGIRYTYSQPYYVEMMPEAFELWKELEKECADQLYLKTGIVCLQPYNMCKEVSDTLRSKKIPHQFLSSSEIEQRFPGLKAEKLSAIFEEHGGILKADNCISALLESFKRFGGIFTQGKVLSIQSVNGDLVKVKTNNGVFFAKSVVLACGPWINDVLKPLGLQIPVMPTKAAIVYWKVKTQDVYSASKFPVTSVTGSKHCFYSTPEMEYKDLVKVAYYGGIALTSPDDASKPLTPGQRAVEKEIMDNMKTFVSRHYPDLFPEPHSIVTCFFSMTPDEDFILDKHPKYSNIIIGAGFSGHGFKMAPVIGQILGDLALKKKSKYSLEPFSLSRFPDFNLFESKL</sequence>
<evidence type="ECO:0000256" key="2">
    <source>
        <dbReference type="ARBA" id="ARBA00010989"/>
    </source>
</evidence>
<gene>
    <name evidence="7" type="ORF">CVLEPA_LOCUS28892</name>
</gene>
<accession>A0ABP0GV84</accession>
<proteinExistence type="inferred from homology"/>
<dbReference type="Gene3D" id="3.30.9.10">
    <property type="entry name" value="D-Amino Acid Oxidase, subunit A, domain 2"/>
    <property type="match status" value="1"/>
</dbReference>
<organism evidence="7 8">
    <name type="scientific">Clavelina lepadiformis</name>
    <name type="common">Light-bulb sea squirt</name>
    <name type="synonym">Ascidia lepadiformis</name>
    <dbReference type="NCBI Taxonomy" id="159417"/>
    <lineage>
        <taxon>Eukaryota</taxon>
        <taxon>Metazoa</taxon>
        <taxon>Chordata</taxon>
        <taxon>Tunicata</taxon>
        <taxon>Ascidiacea</taxon>
        <taxon>Aplousobranchia</taxon>
        <taxon>Clavelinidae</taxon>
        <taxon>Clavelina</taxon>
    </lineage>
</organism>
<dbReference type="EMBL" id="CAWYQH010000152">
    <property type="protein sequence ID" value="CAK8695646.1"/>
    <property type="molecule type" value="Genomic_DNA"/>
</dbReference>
<dbReference type="NCBIfam" id="NF008425">
    <property type="entry name" value="PRK11259.1"/>
    <property type="match status" value="1"/>
</dbReference>
<dbReference type="PANTHER" id="PTHR10961:SF46">
    <property type="entry name" value="PEROXISOMAL SARCOSINE OXIDASE"/>
    <property type="match status" value="1"/>
</dbReference>
<dbReference type="InterPro" id="IPR036188">
    <property type="entry name" value="FAD/NAD-bd_sf"/>
</dbReference>
<evidence type="ECO:0000256" key="5">
    <source>
        <dbReference type="ARBA" id="ARBA00023002"/>
    </source>
</evidence>